<dbReference type="GO" id="GO:0005829">
    <property type="term" value="C:cytosol"/>
    <property type="evidence" value="ECO:0007669"/>
    <property type="project" value="TreeGrafter"/>
</dbReference>
<keyword evidence="5 12" id="KW-0418">Kinase</keyword>
<feature type="region of interest" description="Disordered" evidence="10">
    <location>
        <begin position="253"/>
        <end position="290"/>
    </location>
</feature>
<evidence type="ECO:0000259" key="11">
    <source>
        <dbReference type="PROSITE" id="PS50011"/>
    </source>
</evidence>
<dbReference type="PANTHER" id="PTHR24343:SF43">
    <property type="entry name" value="SERINE_THREONINE-PROTEIN KINASE HAL5-RELATED"/>
    <property type="match status" value="1"/>
</dbReference>
<feature type="compositionally biased region" description="Acidic residues" evidence="10">
    <location>
        <begin position="270"/>
        <end position="285"/>
    </location>
</feature>
<dbReference type="SUPFAM" id="SSF56112">
    <property type="entry name" value="Protein kinase-like (PK-like)"/>
    <property type="match status" value="1"/>
</dbReference>
<dbReference type="CDD" id="cd13994">
    <property type="entry name" value="STKc_HAL4_like"/>
    <property type="match status" value="1"/>
</dbReference>
<evidence type="ECO:0000256" key="6">
    <source>
        <dbReference type="ARBA" id="ARBA00022840"/>
    </source>
</evidence>
<dbReference type="GeneID" id="90072816"/>
<protein>
    <recommendedName>
        <fullName evidence="1">non-specific serine/threonine protein kinase</fullName>
        <ecNumber evidence="1">2.7.11.1</ecNumber>
    </recommendedName>
</protein>
<dbReference type="GO" id="GO:0004674">
    <property type="term" value="F:protein serine/threonine kinase activity"/>
    <property type="evidence" value="ECO:0007669"/>
    <property type="project" value="UniProtKB-KW"/>
</dbReference>
<dbReference type="Proteomes" id="UP001360560">
    <property type="component" value="Unassembled WGS sequence"/>
</dbReference>
<keyword evidence="2 12" id="KW-0723">Serine/threonine-protein kinase</keyword>
<evidence type="ECO:0000256" key="1">
    <source>
        <dbReference type="ARBA" id="ARBA00012513"/>
    </source>
</evidence>
<organism evidence="12 13">
    <name type="scientific">Saccharomycopsis crataegensis</name>
    <dbReference type="NCBI Taxonomy" id="43959"/>
    <lineage>
        <taxon>Eukaryota</taxon>
        <taxon>Fungi</taxon>
        <taxon>Dikarya</taxon>
        <taxon>Ascomycota</taxon>
        <taxon>Saccharomycotina</taxon>
        <taxon>Saccharomycetes</taxon>
        <taxon>Saccharomycopsidaceae</taxon>
        <taxon>Saccharomycopsis</taxon>
    </lineage>
</organism>
<dbReference type="EC" id="2.7.11.1" evidence="1"/>
<evidence type="ECO:0000256" key="8">
    <source>
        <dbReference type="ARBA" id="ARBA00047899"/>
    </source>
</evidence>
<dbReference type="PROSITE" id="PS50011">
    <property type="entry name" value="PROTEIN_KINASE_DOM"/>
    <property type="match status" value="1"/>
</dbReference>
<gene>
    <name evidence="12" type="ORF">DASC09_021620</name>
</gene>
<dbReference type="PANTHER" id="PTHR24343">
    <property type="entry name" value="SERINE/THREONINE KINASE"/>
    <property type="match status" value="1"/>
</dbReference>
<name>A0AAV5QJU8_9ASCO</name>
<proteinExistence type="inferred from homology"/>
<dbReference type="GO" id="GO:0005524">
    <property type="term" value="F:ATP binding"/>
    <property type="evidence" value="ECO:0007669"/>
    <property type="project" value="UniProtKB-KW"/>
</dbReference>
<evidence type="ECO:0000256" key="9">
    <source>
        <dbReference type="ARBA" id="ARBA00048679"/>
    </source>
</evidence>
<dbReference type="SMART" id="SM00220">
    <property type="entry name" value="S_TKc"/>
    <property type="match status" value="1"/>
</dbReference>
<comment type="caution">
    <text evidence="12">The sequence shown here is derived from an EMBL/GenBank/DDBJ whole genome shotgun (WGS) entry which is preliminary data.</text>
</comment>
<evidence type="ECO:0000313" key="12">
    <source>
        <dbReference type="EMBL" id="GMM34837.1"/>
    </source>
</evidence>
<comment type="similarity">
    <text evidence="7">Belongs to the protein kinase superfamily. CAMK Ser/Thr protein kinase family. NPR/HAL subfamily. HAL5 sub-subfamily.</text>
</comment>
<dbReference type="AlphaFoldDB" id="A0AAV5QJU8"/>
<feature type="domain" description="Protein kinase" evidence="11">
    <location>
        <begin position="328"/>
        <end position="617"/>
    </location>
</feature>
<evidence type="ECO:0000256" key="5">
    <source>
        <dbReference type="ARBA" id="ARBA00022777"/>
    </source>
</evidence>
<dbReference type="RefSeq" id="XP_064851837.1">
    <property type="nucleotide sequence ID" value="XM_064995765.1"/>
</dbReference>
<comment type="catalytic activity">
    <reaction evidence="9">
        <text>L-seryl-[protein] + ATP = O-phospho-L-seryl-[protein] + ADP + H(+)</text>
        <dbReference type="Rhea" id="RHEA:17989"/>
        <dbReference type="Rhea" id="RHEA-COMP:9863"/>
        <dbReference type="Rhea" id="RHEA-COMP:11604"/>
        <dbReference type="ChEBI" id="CHEBI:15378"/>
        <dbReference type="ChEBI" id="CHEBI:29999"/>
        <dbReference type="ChEBI" id="CHEBI:30616"/>
        <dbReference type="ChEBI" id="CHEBI:83421"/>
        <dbReference type="ChEBI" id="CHEBI:456216"/>
        <dbReference type="EC" id="2.7.11.1"/>
    </reaction>
</comment>
<dbReference type="PROSITE" id="PS00108">
    <property type="entry name" value="PROTEIN_KINASE_ST"/>
    <property type="match status" value="1"/>
</dbReference>
<evidence type="ECO:0000313" key="13">
    <source>
        <dbReference type="Proteomes" id="UP001360560"/>
    </source>
</evidence>
<dbReference type="Gene3D" id="1.10.510.10">
    <property type="entry name" value="Transferase(Phosphotransferase) domain 1"/>
    <property type="match status" value="1"/>
</dbReference>
<sequence>MSSGKTSKFKIKSFSNSDISNPGPDSFPRHDSNVHTLPSSDRQFSSSSGDNDGNYCDAAYFSDAAPDSKNVRNIRANSGKLSKGSVKSTASKGSSDDVEEVVGIHSLSSKFKTLLFKSSSLESNPPPTSTTHSSNPNSAGSVNNRSGSSVVNGSTRLAPAKIDEEDHEDEKEHPHNKSPIAQYGHLLIYPNNEHEHRLKKPKLDKSGVNILPGAQLLSGLLKVETKKADDGSVSIFSETKGLKLLQELKSQKMQTPASFIPKKNHRLRNDDDDDDESDEDSEPEVTDPAIDKPQLELINKLVELTKESKFLKHSAPKKDDITMSSAYGIPQGICGKGSYGIVKIVSKIDQKTKTEKFYAVKELKKKSGEDADHFSRRLISEFIISLSLNHVNIVRIYDLMRNSKGVYSEVLEFCDAGDLYSIISETKGEGLHYTEADCLFSQILCGVIFMHSKGIAHCDLKPENVLLTRNGGCKITDFGTSSVFKTAWEDDIHLNHGVCGSEPYVAPEEFTQKYYDPRLADVWALGVIYMVMRVGTYVWQVAKKDQDELYDKYLKRRPYEDEDGYLTKGKFDAIERLKNDGVSKSIAKCKRDTIYDILEPDPEERMTTLDIYETKWIKSLKGCRRLRA</sequence>
<keyword evidence="4" id="KW-0547">Nucleotide-binding</keyword>
<evidence type="ECO:0000256" key="4">
    <source>
        <dbReference type="ARBA" id="ARBA00022741"/>
    </source>
</evidence>
<accession>A0AAV5QJU8</accession>
<evidence type="ECO:0000256" key="10">
    <source>
        <dbReference type="SAM" id="MobiDB-lite"/>
    </source>
</evidence>
<dbReference type="InterPro" id="IPR011009">
    <property type="entry name" value="Kinase-like_dom_sf"/>
</dbReference>
<feature type="compositionally biased region" description="Low complexity" evidence="10">
    <location>
        <begin position="39"/>
        <end position="48"/>
    </location>
</feature>
<dbReference type="InterPro" id="IPR008271">
    <property type="entry name" value="Ser/Thr_kinase_AS"/>
</dbReference>
<reference evidence="12 13" key="1">
    <citation type="journal article" date="2023" name="Elife">
        <title>Identification of key yeast species and microbe-microbe interactions impacting larval growth of Drosophila in the wild.</title>
        <authorList>
            <person name="Mure A."/>
            <person name="Sugiura Y."/>
            <person name="Maeda R."/>
            <person name="Honda K."/>
            <person name="Sakurai N."/>
            <person name="Takahashi Y."/>
            <person name="Watada M."/>
            <person name="Katoh T."/>
            <person name="Gotoh A."/>
            <person name="Gotoh Y."/>
            <person name="Taniguchi I."/>
            <person name="Nakamura K."/>
            <person name="Hayashi T."/>
            <person name="Katayama T."/>
            <person name="Uemura T."/>
            <person name="Hattori Y."/>
        </authorList>
    </citation>
    <scope>NUCLEOTIDE SEQUENCE [LARGE SCALE GENOMIC DNA]</scope>
    <source>
        <strain evidence="12 13">SC-9</strain>
    </source>
</reference>
<keyword evidence="6" id="KW-0067">ATP-binding</keyword>
<dbReference type="EMBL" id="BTFZ01000003">
    <property type="protein sequence ID" value="GMM34837.1"/>
    <property type="molecule type" value="Genomic_DNA"/>
</dbReference>
<feature type="region of interest" description="Disordered" evidence="10">
    <location>
        <begin position="1"/>
        <end position="99"/>
    </location>
</feature>
<keyword evidence="3" id="KW-0808">Transferase</keyword>
<dbReference type="Pfam" id="PF00069">
    <property type="entry name" value="Pkinase"/>
    <property type="match status" value="1"/>
</dbReference>
<evidence type="ECO:0000256" key="7">
    <source>
        <dbReference type="ARBA" id="ARBA00038505"/>
    </source>
</evidence>
<feature type="region of interest" description="Disordered" evidence="10">
    <location>
        <begin position="119"/>
        <end position="199"/>
    </location>
</feature>
<dbReference type="GO" id="GO:0030003">
    <property type="term" value="P:intracellular monoatomic cation homeostasis"/>
    <property type="evidence" value="ECO:0007669"/>
    <property type="project" value="TreeGrafter"/>
</dbReference>
<dbReference type="InterPro" id="IPR000719">
    <property type="entry name" value="Prot_kinase_dom"/>
</dbReference>
<feature type="compositionally biased region" description="Low complexity" evidence="10">
    <location>
        <begin position="119"/>
        <end position="154"/>
    </location>
</feature>
<feature type="compositionally biased region" description="Polar residues" evidence="10">
    <location>
        <begin position="75"/>
        <end position="93"/>
    </location>
</feature>
<comment type="catalytic activity">
    <reaction evidence="8">
        <text>L-threonyl-[protein] + ATP = O-phospho-L-threonyl-[protein] + ADP + H(+)</text>
        <dbReference type="Rhea" id="RHEA:46608"/>
        <dbReference type="Rhea" id="RHEA-COMP:11060"/>
        <dbReference type="Rhea" id="RHEA-COMP:11605"/>
        <dbReference type="ChEBI" id="CHEBI:15378"/>
        <dbReference type="ChEBI" id="CHEBI:30013"/>
        <dbReference type="ChEBI" id="CHEBI:30616"/>
        <dbReference type="ChEBI" id="CHEBI:61977"/>
        <dbReference type="ChEBI" id="CHEBI:456216"/>
        <dbReference type="EC" id="2.7.11.1"/>
    </reaction>
</comment>
<keyword evidence="13" id="KW-1185">Reference proteome</keyword>
<evidence type="ECO:0000256" key="3">
    <source>
        <dbReference type="ARBA" id="ARBA00022679"/>
    </source>
</evidence>
<evidence type="ECO:0000256" key="2">
    <source>
        <dbReference type="ARBA" id="ARBA00022527"/>
    </source>
</evidence>